<evidence type="ECO:0008006" key="4">
    <source>
        <dbReference type="Google" id="ProtNLM"/>
    </source>
</evidence>
<evidence type="ECO:0000313" key="2">
    <source>
        <dbReference type="EMBL" id="GJJ42578.1"/>
    </source>
</evidence>
<dbReference type="AlphaFoldDB" id="A0ABD0BFK9"/>
<proteinExistence type="predicted"/>
<accession>A0ABD0BFK9</accession>
<dbReference type="EMBL" id="BQFK01000001">
    <property type="protein sequence ID" value="GJJ42578.1"/>
    <property type="molecule type" value="Genomic_DNA"/>
</dbReference>
<evidence type="ECO:0000313" key="3">
    <source>
        <dbReference type="Proteomes" id="UP001205910"/>
    </source>
</evidence>
<comment type="caution">
    <text evidence="2">The sequence shown here is derived from an EMBL/GenBank/DDBJ whole genome shotgun (WGS) entry which is preliminary data.</text>
</comment>
<reference evidence="2 3" key="1">
    <citation type="submission" date="2021-11" db="EMBL/GenBank/DDBJ databases">
        <title>Whole genome sequences of diphtheriae toxin producing Corynebacterium ulcerans isolates from cats in Osaka, Japan.</title>
        <authorList>
            <person name="Umeda K."/>
            <person name="Hirai Y."/>
        </authorList>
    </citation>
    <scope>NUCLEOTIDE SEQUENCE [LARGE SCALE GENOMIC DNA]</scope>
    <source>
        <strain evidence="2 3">12109B-1</strain>
    </source>
</reference>
<name>A0ABD0BFK9_CORUL</name>
<protein>
    <recommendedName>
        <fullName evidence="4">Transposase</fullName>
    </recommendedName>
</protein>
<feature type="region of interest" description="Disordered" evidence="1">
    <location>
        <begin position="23"/>
        <end position="59"/>
    </location>
</feature>
<organism evidence="2 3">
    <name type="scientific">Corynebacterium ulcerans</name>
    <dbReference type="NCBI Taxonomy" id="65058"/>
    <lineage>
        <taxon>Bacteria</taxon>
        <taxon>Bacillati</taxon>
        <taxon>Actinomycetota</taxon>
        <taxon>Actinomycetes</taxon>
        <taxon>Mycobacteriales</taxon>
        <taxon>Corynebacteriaceae</taxon>
        <taxon>Corynebacterium</taxon>
    </lineage>
</organism>
<gene>
    <name evidence="2" type="ORF">CULCOIPH005_07670</name>
</gene>
<sequence length="73" mass="8088">MAAMKITIQLKVFSAPIKTVKTRKYGSLQDHDKTSLQSTQPPPFEPYNGKPLTDLPVGGERTVRGLMTSNENQ</sequence>
<evidence type="ECO:0000256" key="1">
    <source>
        <dbReference type="SAM" id="MobiDB-lite"/>
    </source>
</evidence>
<dbReference type="Proteomes" id="UP001205910">
    <property type="component" value="Unassembled WGS sequence"/>
</dbReference>